<dbReference type="EMBL" id="JXTB01000537">
    <property type="protein sequence ID" value="PON37273.1"/>
    <property type="molecule type" value="Genomic_DNA"/>
</dbReference>
<reference evidence="2" key="1">
    <citation type="submission" date="2016-06" db="EMBL/GenBank/DDBJ databases">
        <title>Parallel loss of symbiosis genes in relatives of nitrogen-fixing non-legume Parasponia.</title>
        <authorList>
            <person name="Van Velzen R."/>
            <person name="Holmer R."/>
            <person name="Bu F."/>
            <person name="Rutten L."/>
            <person name="Van Zeijl A."/>
            <person name="Liu W."/>
            <person name="Santuari L."/>
            <person name="Cao Q."/>
            <person name="Sharma T."/>
            <person name="Shen D."/>
            <person name="Roswanjaya Y."/>
            <person name="Wardhani T."/>
            <person name="Kalhor M.S."/>
            <person name="Jansen J."/>
            <person name="Van den Hoogen J."/>
            <person name="Gungor B."/>
            <person name="Hartog M."/>
            <person name="Hontelez J."/>
            <person name="Verver J."/>
            <person name="Yang W.-C."/>
            <person name="Schijlen E."/>
            <person name="Repin R."/>
            <person name="Schilthuizen M."/>
            <person name="Schranz E."/>
            <person name="Heidstra R."/>
            <person name="Miyata K."/>
            <person name="Fedorova E."/>
            <person name="Kohlen W."/>
            <person name="Bisseling T."/>
            <person name="Smit S."/>
            <person name="Geurts R."/>
        </authorList>
    </citation>
    <scope>NUCLEOTIDE SEQUENCE [LARGE SCALE GENOMIC DNA]</scope>
    <source>
        <strain evidence="2">cv. WU1-14</strain>
    </source>
</reference>
<dbReference type="AlphaFoldDB" id="A0A2P5AL67"/>
<protein>
    <submittedName>
        <fullName evidence="1">Uncharacterized protein</fullName>
    </submittedName>
</protein>
<proteinExistence type="predicted"/>
<dbReference type="Proteomes" id="UP000237105">
    <property type="component" value="Unassembled WGS sequence"/>
</dbReference>
<keyword evidence="2" id="KW-1185">Reference proteome</keyword>
<gene>
    <name evidence="1" type="ORF">PanWU01x14_321770</name>
</gene>
<organism evidence="1 2">
    <name type="scientific">Parasponia andersonii</name>
    <name type="common">Sponia andersonii</name>
    <dbReference type="NCBI Taxonomy" id="3476"/>
    <lineage>
        <taxon>Eukaryota</taxon>
        <taxon>Viridiplantae</taxon>
        <taxon>Streptophyta</taxon>
        <taxon>Embryophyta</taxon>
        <taxon>Tracheophyta</taxon>
        <taxon>Spermatophyta</taxon>
        <taxon>Magnoliopsida</taxon>
        <taxon>eudicotyledons</taxon>
        <taxon>Gunneridae</taxon>
        <taxon>Pentapetalae</taxon>
        <taxon>rosids</taxon>
        <taxon>fabids</taxon>
        <taxon>Rosales</taxon>
        <taxon>Cannabaceae</taxon>
        <taxon>Parasponia</taxon>
    </lineage>
</organism>
<name>A0A2P5AL67_PARAD</name>
<accession>A0A2P5AL67</accession>
<comment type="caution">
    <text evidence="1">The sequence shown here is derived from an EMBL/GenBank/DDBJ whole genome shotgun (WGS) entry which is preliminary data.</text>
</comment>
<sequence>MELVPPSKPTTWLDSKTQIRNIEIWSYRILVLTIPMRKFPKKYLKPENEKRSAMDLTVWMSLVVKMEWIGMDQLPPICDSAFSARIALPVVELTSTPALIELPSSSNNVQEPSCDQVTIGLSTKGFNG</sequence>
<evidence type="ECO:0000313" key="2">
    <source>
        <dbReference type="Proteomes" id="UP000237105"/>
    </source>
</evidence>
<evidence type="ECO:0000313" key="1">
    <source>
        <dbReference type="EMBL" id="PON37273.1"/>
    </source>
</evidence>